<comment type="similarity">
    <text evidence="1 10">Belongs to the folylpolyglutamate synthase family.</text>
</comment>
<evidence type="ECO:0000313" key="12">
    <source>
        <dbReference type="EMBL" id="MCU6799783.1"/>
    </source>
</evidence>
<dbReference type="SUPFAM" id="SSF53623">
    <property type="entry name" value="MurD-like peptide ligases, catalytic domain"/>
    <property type="match status" value="1"/>
</dbReference>
<evidence type="ECO:0000313" key="13">
    <source>
        <dbReference type="Proteomes" id="UP001652395"/>
    </source>
</evidence>
<accession>A0ABT2UYS1</accession>
<keyword evidence="4" id="KW-0479">Metal-binding</keyword>
<dbReference type="NCBIfam" id="TIGR01499">
    <property type="entry name" value="folC"/>
    <property type="match status" value="1"/>
</dbReference>
<evidence type="ECO:0000256" key="3">
    <source>
        <dbReference type="ARBA" id="ARBA00022598"/>
    </source>
</evidence>
<keyword evidence="3 10" id="KW-0436">Ligase</keyword>
<evidence type="ECO:0000256" key="4">
    <source>
        <dbReference type="ARBA" id="ARBA00022723"/>
    </source>
</evidence>
<dbReference type="InterPro" id="IPR004101">
    <property type="entry name" value="Mur_ligase_C"/>
</dbReference>
<feature type="domain" description="Mur ligase C-terminal" evidence="11">
    <location>
        <begin position="295"/>
        <end position="419"/>
    </location>
</feature>
<evidence type="ECO:0000256" key="1">
    <source>
        <dbReference type="ARBA" id="ARBA00008276"/>
    </source>
</evidence>
<dbReference type="EMBL" id="JAOQJF010000011">
    <property type="protein sequence ID" value="MCU6799783.1"/>
    <property type="molecule type" value="Genomic_DNA"/>
</dbReference>
<dbReference type="SUPFAM" id="SSF53244">
    <property type="entry name" value="MurD-like peptide ligases, peptide-binding domain"/>
    <property type="match status" value="1"/>
</dbReference>
<proteinExistence type="inferred from homology"/>
<dbReference type="Pfam" id="PF02875">
    <property type="entry name" value="Mur_ligase_C"/>
    <property type="match status" value="1"/>
</dbReference>
<keyword evidence="7" id="KW-0460">Magnesium</keyword>
<sequence length="441" mass="48388">MKRKQKETAEQYLERIPSFAKKKSGMEDVRAFLELLGSPDRGMKIFHVAGTNGKGSVCAFLSSALKEAGLCCGAFTSPHLSDIRERFLIQGEMVSREAFDQAFETVYGAAGQWTAQGKPHPTYFEFLFYMGMVLFSRAGTEVLVLETGMGGLYDVTNVVERPLVSVITSVSIDHTAFLGHTAGEIAVHKAGIIKPGCPAVYDDSCPEAEAVILETAEKKGSPAFPVGCVPFRLEGETLVFQWDYLGKTEEFTVGFPAPYQAENAALAVTALSVSGLGIPAEAVRRGLRSARWPARMERLLPGVYLDGAHNEDGIRAFLEAACLLKRERRPETTRLLFAVAADKEYGRMLEEIGRSLQPDECYLTAADTSRALSVDGLFQAARERMPETARIRCFETTKKAFEALLADRTGRDLSFIAGSLYLAGEIRTAAAAWMEENDDRF</sequence>
<dbReference type="PANTHER" id="PTHR11136:SF0">
    <property type="entry name" value="DIHYDROFOLATE SYNTHETASE-RELATED"/>
    <property type="match status" value="1"/>
</dbReference>
<evidence type="ECO:0000256" key="10">
    <source>
        <dbReference type="PIRNR" id="PIRNR001563"/>
    </source>
</evidence>
<keyword evidence="5 10" id="KW-0547">Nucleotide-binding</keyword>
<dbReference type="PANTHER" id="PTHR11136">
    <property type="entry name" value="FOLYLPOLYGLUTAMATE SYNTHASE-RELATED"/>
    <property type="match status" value="1"/>
</dbReference>
<dbReference type="Proteomes" id="UP001652395">
    <property type="component" value="Unassembled WGS sequence"/>
</dbReference>
<evidence type="ECO:0000256" key="5">
    <source>
        <dbReference type="ARBA" id="ARBA00022741"/>
    </source>
</evidence>
<dbReference type="InterPro" id="IPR036615">
    <property type="entry name" value="Mur_ligase_C_dom_sf"/>
</dbReference>
<dbReference type="InterPro" id="IPR001645">
    <property type="entry name" value="Folylpolyglutamate_synth"/>
</dbReference>
<reference evidence="12 13" key="1">
    <citation type="journal article" date="2021" name="ISME Commun">
        <title>Automated analysis of genomic sequences facilitates high-throughput and comprehensive description of bacteria.</title>
        <authorList>
            <person name="Hitch T.C.A."/>
        </authorList>
    </citation>
    <scope>NUCLEOTIDE SEQUENCE [LARGE SCALE GENOMIC DNA]</scope>
    <source>
        <strain evidence="13">f_CCE</strain>
    </source>
</reference>
<dbReference type="InterPro" id="IPR036565">
    <property type="entry name" value="Mur-like_cat_sf"/>
</dbReference>
<evidence type="ECO:0000256" key="8">
    <source>
        <dbReference type="ARBA" id="ARBA00030592"/>
    </source>
</evidence>
<dbReference type="PIRSF" id="PIRSF001563">
    <property type="entry name" value="Folylpolyglu_synth"/>
    <property type="match status" value="1"/>
</dbReference>
<organism evidence="12 13">
    <name type="scientific">Alitiscatomonas aceti</name>
    <dbReference type="NCBI Taxonomy" id="2981724"/>
    <lineage>
        <taxon>Bacteria</taxon>
        <taxon>Bacillati</taxon>
        <taxon>Bacillota</taxon>
        <taxon>Clostridia</taxon>
        <taxon>Lachnospirales</taxon>
        <taxon>Lachnospiraceae</taxon>
        <taxon>Alitiscatomonas</taxon>
    </lineage>
</organism>
<evidence type="ECO:0000256" key="6">
    <source>
        <dbReference type="ARBA" id="ARBA00022840"/>
    </source>
</evidence>
<evidence type="ECO:0000256" key="2">
    <source>
        <dbReference type="ARBA" id="ARBA00013025"/>
    </source>
</evidence>
<keyword evidence="13" id="KW-1185">Reference proteome</keyword>
<gene>
    <name evidence="12" type="ORF">OCV69_07530</name>
</gene>
<comment type="catalytic activity">
    <reaction evidence="9">
        <text>(6S)-5,6,7,8-tetrahydrofolyl-(gamma-L-Glu)(n) + L-glutamate + ATP = (6S)-5,6,7,8-tetrahydrofolyl-(gamma-L-Glu)(n+1) + ADP + phosphate + H(+)</text>
        <dbReference type="Rhea" id="RHEA:10580"/>
        <dbReference type="Rhea" id="RHEA-COMP:14738"/>
        <dbReference type="Rhea" id="RHEA-COMP:14740"/>
        <dbReference type="ChEBI" id="CHEBI:15378"/>
        <dbReference type="ChEBI" id="CHEBI:29985"/>
        <dbReference type="ChEBI" id="CHEBI:30616"/>
        <dbReference type="ChEBI" id="CHEBI:43474"/>
        <dbReference type="ChEBI" id="CHEBI:141005"/>
        <dbReference type="ChEBI" id="CHEBI:456216"/>
        <dbReference type="EC" id="6.3.2.17"/>
    </reaction>
</comment>
<dbReference type="InterPro" id="IPR018109">
    <property type="entry name" value="Folylpolyglutamate_synth_CS"/>
</dbReference>
<evidence type="ECO:0000256" key="9">
    <source>
        <dbReference type="ARBA" id="ARBA00047493"/>
    </source>
</evidence>
<dbReference type="Gene3D" id="3.40.1190.10">
    <property type="entry name" value="Mur-like, catalytic domain"/>
    <property type="match status" value="1"/>
</dbReference>
<keyword evidence="6 10" id="KW-0067">ATP-binding</keyword>
<comment type="caution">
    <text evidence="12">The sequence shown here is derived from an EMBL/GenBank/DDBJ whole genome shotgun (WGS) entry which is preliminary data.</text>
</comment>
<name>A0ABT2UYS1_9FIRM</name>
<protein>
    <recommendedName>
        <fullName evidence="2">tetrahydrofolate synthase</fullName>
        <ecNumber evidence="2">6.3.2.17</ecNumber>
    </recommendedName>
    <alternativeName>
        <fullName evidence="8">Tetrahydrofolylpolyglutamate synthase</fullName>
    </alternativeName>
</protein>
<dbReference type="Gene3D" id="3.90.190.20">
    <property type="entry name" value="Mur ligase, C-terminal domain"/>
    <property type="match status" value="1"/>
</dbReference>
<dbReference type="RefSeq" id="WP_158358486.1">
    <property type="nucleotide sequence ID" value="NZ_JAOQJF010000011.1"/>
</dbReference>
<dbReference type="PROSITE" id="PS01012">
    <property type="entry name" value="FOLYLPOLYGLU_SYNT_2"/>
    <property type="match status" value="1"/>
</dbReference>
<evidence type="ECO:0000256" key="7">
    <source>
        <dbReference type="ARBA" id="ARBA00022842"/>
    </source>
</evidence>
<evidence type="ECO:0000259" key="11">
    <source>
        <dbReference type="Pfam" id="PF02875"/>
    </source>
</evidence>
<dbReference type="EC" id="6.3.2.17" evidence="2"/>